<evidence type="ECO:0000313" key="8">
    <source>
        <dbReference type="Proteomes" id="UP000214646"/>
    </source>
</evidence>
<keyword evidence="8" id="KW-1185">Reference proteome</keyword>
<dbReference type="InterPro" id="IPR011444">
    <property type="entry name" value="DUF1549"/>
</dbReference>
<feature type="domain" description="DUF1549" evidence="4">
    <location>
        <begin position="164"/>
        <end position="367"/>
    </location>
</feature>
<protein>
    <recommendedName>
        <fullName evidence="9">Cytochrome c domain-containing protein</fullName>
    </recommendedName>
</protein>
<feature type="region of interest" description="Disordered" evidence="2">
    <location>
        <begin position="70"/>
        <end position="91"/>
    </location>
</feature>
<keyword evidence="3" id="KW-0732">Signal</keyword>
<keyword evidence="1" id="KW-0175">Coiled coil</keyword>
<accession>A0A225E0F3</accession>
<dbReference type="RefSeq" id="WP_088252218.1">
    <property type="nucleotide sequence ID" value="NZ_NIDE01000001.1"/>
</dbReference>
<dbReference type="PANTHER" id="PTHR35889:SF3">
    <property type="entry name" value="F-BOX DOMAIN-CONTAINING PROTEIN"/>
    <property type="match status" value="1"/>
</dbReference>
<proteinExistence type="predicted"/>
<comment type="caution">
    <text evidence="7">The sequence shown here is derived from an EMBL/GenBank/DDBJ whole genome shotgun (WGS) entry which is preliminary data.</text>
</comment>
<name>A0A225E0F3_9BACT</name>
<dbReference type="EMBL" id="NIDE01000001">
    <property type="protein sequence ID" value="OWK47071.1"/>
    <property type="molecule type" value="Genomic_DNA"/>
</dbReference>
<evidence type="ECO:0000256" key="2">
    <source>
        <dbReference type="SAM" id="MobiDB-lite"/>
    </source>
</evidence>
<dbReference type="Proteomes" id="UP000214646">
    <property type="component" value="Unassembled WGS sequence"/>
</dbReference>
<evidence type="ECO:0000256" key="3">
    <source>
        <dbReference type="SAM" id="SignalP"/>
    </source>
</evidence>
<feature type="signal peptide" evidence="3">
    <location>
        <begin position="1"/>
        <end position="20"/>
    </location>
</feature>
<feature type="domain" description="DUF1553" evidence="5">
    <location>
        <begin position="507"/>
        <end position="745"/>
    </location>
</feature>
<evidence type="ECO:0000259" key="5">
    <source>
        <dbReference type="Pfam" id="PF07587"/>
    </source>
</evidence>
<dbReference type="Pfam" id="PF07583">
    <property type="entry name" value="PSCyt2"/>
    <property type="match status" value="1"/>
</dbReference>
<gene>
    <name evidence="7" type="ORF">FRUB_00770</name>
</gene>
<feature type="coiled-coil region" evidence="1">
    <location>
        <begin position="377"/>
        <end position="404"/>
    </location>
</feature>
<feature type="chain" id="PRO_5012668825" description="Cytochrome c domain-containing protein" evidence="3">
    <location>
        <begin position="21"/>
        <end position="777"/>
    </location>
</feature>
<dbReference type="Pfam" id="PF07587">
    <property type="entry name" value="PSD1"/>
    <property type="match status" value="1"/>
</dbReference>
<dbReference type="InterPro" id="IPR011429">
    <property type="entry name" value="Cyt_c_Planctomycete-type"/>
</dbReference>
<evidence type="ECO:0000313" key="7">
    <source>
        <dbReference type="EMBL" id="OWK47071.1"/>
    </source>
</evidence>
<dbReference type="AlphaFoldDB" id="A0A225E0F3"/>
<dbReference type="PANTHER" id="PTHR35889">
    <property type="entry name" value="CYCLOINULO-OLIGOSACCHARIDE FRUCTANOTRANSFERASE-RELATED"/>
    <property type="match status" value="1"/>
</dbReference>
<reference evidence="8" key="1">
    <citation type="submission" date="2017-06" db="EMBL/GenBank/DDBJ databases">
        <title>Genome analysis of Fimbriiglobus ruber SP5, the first member of the order Planctomycetales with confirmed chitinolytic capability.</title>
        <authorList>
            <person name="Ravin N.V."/>
            <person name="Rakitin A.L."/>
            <person name="Ivanova A.A."/>
            <person name="Beletsky A.V."/>
            <person name="Kulichevskaya I.S."/>
            <person name="Mardanov A.V."/>
            <person name="Dedysh S.N."/>
        </authorList>
    </citation>
    <scope>NUCLEOTIDE SEQUENCE [LARGE SCALE GENOMIC DNA]</scope>
    <source>
        <strain evidence="8">SP5</strain>
    </source>
</reference>
<dbReference type="InterPro" id="IPR022655">
    <property type="entry name" value="DUF1553"/>
</dbReference>
<evidence type="ECO:0000256" key="1">
    <source>
        <dbReference type="SAM" id="Coils"/>
    </source>
</evidence>
<organism evidence="7 8">
    <name type="scientific">Fimbriiglobus ruber</name>
    <dbReference type="NCBI Taxonomy" id="1908690"/>
    <lineage>
        <taxon>Bacteria</taxon>
        <taxon>Pseudomonadati</taxon>
        <taxon>Planctomycetota</taxon>
        <taxon>Planctomycetia</taxon>
        <taxon>Gemmatales</taxon>
        <taxon>Gemmataceae</taxon>
        <taxon>Fimbriiglobus</taxon>
    </lineage>
</organism>
<feature type="domain" description="Cytochrome C Planctomycete-type" evidence="6">
    <location>
        <begin position="49"/>
        <end position="105"/>
    </location>
</feature>
<dbReference type="Pfam" id="PF07635">
    <property type="entry name" value="PSCyt1"/>
    <property type="match status" value="1"/>
</dbReference>
<sequence length="777" mass="86353">MRRSIPAFVLFAVVAVPGFAAEPAKSAQPSAEAIEFFEKKVRPVLAEHCLKCHGEKKQQAGLRLDTAEGMKKGTDEGPVVAPGDPDKSKLVKSVRRQGDFAMPPDKPMPPEAVAVLSDWVKMGAPFPLSGPKTDPTAAKSHWAFQPVKDQAVPSTKSDPGSKNPIDRFVLAKLEARGFVPSPRTDRRTLIRRTYLDLTGLPPTVEEVDAFAGDNSPDAFEKLVDRLLASPHYGERWARYWLDIARYSDTKGYVFQEERTFPYAYTYRDYVIRAFNEDKPYDRFLIEQLAADKLDLGNDPRPLAAMGFLTLGRRFLNSTPDIIDDRIDVVARGMMGLTVGCARCHDHKFDPVPTADYYSFYGVFASATEPKELPLIGKVEHTKEYEAFETELNKREQALADARTKRTQAKLTAVAALAGPHGFLVKRPERLLTRLDRNAFTALQKQIDAFKTKSPVAPPRAMVLNDGAPFEPYVFLRGNQGSHGPKVPRQFLQVAAGPVRKPFKDGSGRLELARAIASPDNPLTARVFVNRVWMYHFGKPLVSTPSDFGTRSDAPTHPELLDWLAKRFVEDGWSIKALHKRMMLSAAYQRASDVSPALLAADPENRLLGHANRQRADFEALRDSVLVVARKLDPTAYGHPVDLFKAPYTGRRSVYGYVDRQNLPGTFRAFDFASPDHHSPQRFQTTVPQQALFLMNSPFMAEQARAVAARADVVGVTEPGERVIQTYRAVLGRNPTGEEVNRAKAFVAAAEKPAAGQLGPWELLSQVLLMSNEFAFVD</sequence>
<evidence type="ECO:0000259" key="4">
    <source>
        <dbReference type="Pfam" id="PF07583"/>
    </source>
</evidence>
<evidence type="ECO:0000259" key="6">
    <source>
        <dbReference type="Pfam" id="PF07635"/>
    </source>
</evidence>
<dbReference type="OrthoDB" id="127107at2"/>
<evidence type="ECO:0008006" key="9">
    <source>
        <dbReference type="Google" id="ProtNLM"/>
    </source>
</evidence>